<evidence type="ECO:0000313" key="1">
    <source>
        <dbReference type="EnsemblMetazoa" id="tetur17g02430.1"/>
    </source>
</evidence>
<reference evidence="2" key="1">
    <citation type="submission" date="2011-08" db="EMBL/GenBank/DDBJ databases">
        <authorList>
            <person name="Rombauts S."/>
        </authorList>
    </citation>
    <scope>NUCLEOTIDE SEQUENCE</scope>
    <source>
        <strain evidence="2">London</strain>
    </source>
</reference>
<keyword evidence="2" id="KW-1185">Reference proteome</keyword>
<accession>T1KQ12</accession>
<dbReference type="EMBL" id="CAEY01000342">
    <property type="status" value="NOT_ANNOTATED_CDS"/>
    <property type="molecule type" value="Genomic_DNA"/>
</dbReference>
<protein>
    <submittedName>
        <fullName evidence="1">Uncharacterized protein</fullName>
    </submittedName>
</protein>
<reference evidence="1" key="2">
    <citation type="submission" date="2015-06" db="UniProtKB">
        <authorList>
            <consortium name="EnsemblMetazoa"/>
        </authorList>
    </citation>
    <scope>IDENTIFICATION</scope>
</reference>
<evidence type="ECO:0000313" key="2">
    <source>
        <dbReference type="Proteomes" id="UP000015104"/>
    </source>
</evidence>
<proteinExistence type="predicted"/>
<dbReference type="AlphaFoldDB" id="T1KQ12"/>
<organism evidence="1 2">
    <name type="scientific">Tetranychus urticae</name>
    <name type="common">Two-spotted spider mite</name>
    <dbReference type="NCBI Taxonomy" id="32264"/>
    <lineage>
        <taxon>Eukaryota</taxon>
        <taxon>Metazoa</taxon>
        <taxon>Ecdysozoa</taxon>
        <taxon>Arthropoda</taxon>
        <taxon>Chelicerata</taxon>
        <taxon>Arachnida</taxon>
        <taxon>Acari</taxon>
        <taxon>Acariformes</taxon>
        <taxon>Trombidiformes</taxon>
        <taxon>Prostigmata</taxon>
        <taxon>Eleutherengona</taxon>
        <taxon>Raphignathae</taxon>
        <taxon>Tetranychoidea</taxon>
        <taxon>Tetranychidae</taxon>
        <taxon>Tetranychus</taxon>
    </lineage>
</organism>
<dbReference type="EnsemblMetazoa" id="tetur17g02430.1">
    <property type="protein sequence ID" value="tetur17g02430.1"/>
    <property type="gene ID" value="tetur17g02430"/>
</dbReference>
<name>T1KQ12_TETUR</name>
<dbReference type="Proteomes" id="UP000015104">
    <property type="component" value="Unassembled WGS sequence"/>
</dbReference>
<dbReference type="HOGENOM" id="CLU_1930217_0_0_1"/>
<sequence>MINELAGWIPKKAALSRACQIERGKKSGYKIEGTCSCKDMKMSRQFGPVSKDPSLKIYSTLETVIKELCARKGEKLCVLISSYNGLEDSSAHCRLLRLYKEKDYKMIIFYLSLLPRLPWFDRKDIRQEAKN</sequence>